<dbReference type="InterPro" id="IPR004973">
    <property type="entry name" value="DNA-dir_RNA_pol_18kDa_poxviral"/>
</dbReference>
<dbReference type="EC" id="2.7.7.6" evidence="3"/>
<dbReference type="Proteomes" id="UP000318205">
    <property type="component" value="Segment"/>
</dbReference>
<dbReference type="GO" id="GO:0003677">
    <property type="term" value="F:DNA binding"/>
    <property type="evidence" value="ECO:0007669"/>
    <property type="project" value="InterPro"/>
</dbReference>
<dbReference type="Proteomes" id="UP000318014">
    <property type="component" value="Genome"/>
</dbReference>
<keyword evidence="8" id="KW-0804">Transcription</keyword>
<keyword evidence="5" id="KW-0240">DNA-directed RNA polymerase</keyword>
<comment type="similarity">
    <text evidence="2">Belongs to the poxviridae DNA-directed RNA polymerase 18 kDa subunit family.</text>
</comment>
<evidence type="ECO:0000256" key="1">
    <source>
        <dbReference type="ARBA" id="ARBA00004328"/>
    </source>
</evidence>
<comment type="catalytic activity">
    <reaction evidence="9">
        <text>RNA(n) + a ribonucleoside 5'-triphosphate = RNA(n+1) + diphosphate</text>
        <dbReference type="Rhea" id="RHEA:21248"/>
        <dbReference type="Rhea" id="RHEA-COMP:14527"/>
        <dbReference type="Rhea" id="RHEA-COMP:17342"/>
        <dbReference type="ChEBI" id="CHEBI:33019"/>
        <dbReference type="ChEBI" id="CHEBI:61557"/>
        <dbReference type="ChEBI" id="CHEBI:140395"/>
        <dbReference type="EC" id="2.7.7.6"/>
    </reaction>
</comment>
<dbReference type="GO" id="GO:0003899">
    <property type="term" value="F:DNA-directed RNA polymerase activity"/>
    <property type="evidence" value="ECO:0007669"/>
    <property type="project" value="UniProtKB-EC"/>
</dbReference>
<evidence type="ECO:0000313" key="13">
    <source>
        <dbReference type="Proteomes" id="UP000318205"/>
    </source>
</evidence>
<reference evidence="10 13" key="2">
    <citation type="journal article" date="2017" name="Virus Res.">
        <title>Complete genomic characterisation of two novel poxviruses (WKPV and EKPV) from western and eastern grey kangaroos.</title>
        <authorList>
            <person name="Bennett M."/>
            <person name="Tu S.L."/>
            <person name="Upton C."/>
            <person name="McArtor C."/>
            <person name="Gillett A."/>
            <person name="Laird T."/>
            <person name="O'Dea M."/>
        </authorList>
    </citation>
    <scope>NUCLEOTIDE SEQUENCE [LARGE SCALE GENOMIC DNA]</scope>
    <source>
        <strain evidence="10">Sunshine Coast</strain>
    </source>
</reference>
<evidence type="ECO:0000313" key="12">
    <source>
        <dbReference type="Proteomes" id="UP000318014"/>
    </source>
</evidence>
<evidence type="ECO:0000313" key="11">
    <source>
        <dbReference type="EMBL" id="ATX75100.1"/>
    </source>
</evidence>
<evidence type="ECO:0000256" key="9">
    <source>
        <dbReference type="ARBA" id="ARBA00048552"/>
    </source>
</evidence>
<sequence length="161" mass="18167">MSSFSNNVYLPIVLEPHELNLDLRDNIRKAVMLRYLHKEITGFMPQEIIVREDRETPLGELVNNQIALKVPCHVTYKYYRVGDVVRGTLNITDESDISVNCGDLVCRLGKDAGTVSYDDSKYCFIRNGRVYADGTEVSVVLKEAQTGTESTFVFLAAINEK</sequence>
<comment type="subcellular location">
    <subcellularLocation>
        <location evidence="1">Virion</location>
    </subcellularLocation>
</comment>
<name>A0A2C9DT61_9POXV</name>
<keyword evidence="7" id="KW-0946">Virion</keyword>
<evidence type="ECO:0000256" key="2">
    <source>
        <dbReference type="ARBA" id="ARBA00005370"/>
    </source>
</evidence>
<evidence type="ECO:0000313" key="10">
    <source>
        <dbReference type="EMBL" id="ATI21194.1"/>
    </source>
</evidence>
<reference evidence="11" key="3">
    <citation type="submission" date="2018-08" db="EMBL/GenBank/DDBJ databases">
        <authorList>
            <person name="Ferrada E.E."/>
            <person name="Latorre B.A."/>
        </authorList>
    </citation>
    <scope>NUCLEOTIDE SEQUENCE</scope>
    <source>
        <strain evidence="11">NSW</strain>
    </source>
</reference>
<dbReference type="GO" id="GO:0044423">
    <property type="term" value="C:virion component"/>
    <property type="evidence" value="ECO:0007669"/>
    <property type="project" value="UniProtKB-KW"/>
</dbReference>
<evidence type="ECO:0000256" key="7">
    <source>
        <dbReference type="ARBA" id="ARBA00022844"/>
    </source>
</evidence>
<evidence type="ECO:0000256" key="6">
    <source>
        <dbReference type="ARBA" id="ARBA00022679"/>
    </source>
</evidence>
<evidence type="ECO:0000256" key="5">
    <source>
        <dbReference type="ARBA" id="ARBA00022478"/>
    </source>
</evidence>
<keyword evidence="6" id="KW-0808">Transferase</keyword>
<evidence type="ECO:0000256" key="8">
    <source>
        <dbReference type="ARBA" id="ARBA00023163"/>
    </source>
</evidence>
<keyword evidence="13" id="KW-1185">Reference proteome</keyword>
<organism evidence="10 13">
    <name type="scientific">Eastern grey kangaroopox virus</name>
    <dbReference type="NCBI Taxonomy" id="2042482"/>
    <lineage>
        <taxon>Viruses</taxon>
        <taxon>Varidnaviria</taxon>
        <taxon>Bamfordvirae</taxon>
        <taxon>Nucleocytoviricota</taxon>
        <taxon>Pokkesviricetes</taxon>
        <taxon>Chitovirales</taxon>
        <taxon>Poxviridae</taxon>
        <taxon>Chordopoxvirinae</taxon>
        <taxon>Macropopoxvirus</taxon>
        <taxon>Macropopoxvirus mgiganteuspox</taxon>
        <taxon>Eastern kangaroopox virus</taxon>
    </lineage>
</organism>
<reference evidence="11 12" key="1">
    <citation type="journal article" date="2017" name="Sci. Rep.">
        <title>Molecular and microscopic characterization of a novel Eastern grey kangaroopox virus genome directly from a clinical sample.</title>
        <authorList>
            <person name="Sarker S."/>
            <person name="Roberts H.K."/>
            <person name="Tidd N."/>
            <person name="Ault S."/>
            <person name="Ladmore G."/>
            <person name="Peters A."/>
            <person name="Forwood J.K."/>
            <person name="Helbig K."/>
            <person name="Raidal S.R."/>
        </authorList>
    </citation>
    <scope>NUCLEOTIDE SEQUENCE [LARGE SCALE GENOMIC DNA]</scope>
    <source>
        <strain evidence="11 12">NSW</strain>
    </source>
</reference>
<dbReference type="GO" id="GO:0019083">
    <property type="term" value="P:viral transcription"/>
    <property type="evidence" value="ECO:0007669"/>
    <property type="project" value="InterPro"/>
</dbReference>
<dbReference type="GO" id="GO:0000428">
    <property type="term" value="C:DNA-directed RNA polymerase complex"/>
    <property type="evidence" value="ECO:0007669"/>
    <property type="project" value="UniProtKB-KW"/>
</dbReference>
<gene>
    <name evidence="11" type="ORF">EKPV-NSW-ORF113</name>
</gene>
<evidence type="ECO:0000256" key="3">
    <source>
        <dbReference type="ARBA" id="ARBA00012418"/>
    </source>
</evidence>
<dbReference type="Pfam" id="PF03293">
    <property type="entry name" value="Pox_RNA_pol"/>
    <property type="match status" value="1"/>
</dbReference>
<protein>
    <recommendedName>
        <fullName evidence="4">DNA-directed RNA polymerase 18 kDa subunit</fullName>
        <ecNumber evidence="3">2.7.7.6</ecNumber>
    </recommendedName>
</protein>
<dbReference type="EMBL" id="MF467281">
    <property type="protein sequence ID" value="ATI21194.1"/>
    <property type="molecule type" value="Genomic_DNA"/>
</dbReference>
<dbReference type="EMBL" id="MF661791">
    <property type="protein sequence ID" value="ATX75100.1"/>
    <property type="molecule type" value="Genomic_DNA"/>
</dbReference>
<proteinExistence type="inferred from homology"/>
<evidence type="ECO:0000256" key="4">
    <source>
        <dbReference type="ARBA" id="ARBA00015780"/>
    </source>
</evidence>
<accession>A0A2C9DT61</accession>